<sequence>MARGGLVSSSPPRREHHGSLEAVGSWRSARGGGGSAGRGGSRSATDQGGWYADWKAEGAAAPDQAMVPFISKGLTGQDASWASMVEAKDQEQSDSGMPNSALAVYDTFMDPAESPAAWRVGGFPGSVHEAGIWVVGPFGNFYQKVEYEGVASICFHCGCMGHKIDKCKLRPPMVVLPKPHDVKRAEVTKPTLNATKAPIQNVADGYGPWIIARRRKRPKEKKGVVDPGMVTTPHSPSPSTHPCFGIVDPPGGIFAAAKTPQNLEHLEDVPMAEGKPKSKKKQADGKSKAGLTEEFFLQLPTKSAGRKRRKSAADYLLNDGWDASPLVD</sequence>
<evidence type="ECO:0000256" key="1">
    <source>
        <dbReference type="SAM" id="MobiDB-lite"/>
    </source>
</evidence>
<dbReference type="EMBL" id="JBBWWR010000013">
    <property type="protein sequence ID" value="KAK8955715.1"/>
    <property type="molecule type" value="Genomic_DNA"/>
</dbReference>
<feature type="region of interest" description="Disordered" evidence="1">
    <location>
        <begin position="217"/>
        <end position="240"/>
    </location>
</feature>
<feature type="compositionally biased region" description="Low complexity" evidence="1">
    <location>
        <begin position="231"/>
        <end position="240"/>
    </location>
</feature>
<name>A0ABR2LZT9_9ASPA</name>
<evidence type="ECO:0008006" key="4">
    <source>
        <dbReference type="Google" id="ProtNLM"/>
    </source>
</evidence>
<reference evidence="2 3" key="1">
    <citation type="journal article" date="2022" name="Nat. Plants">
        <title>Genomes of leafy and leafless Platanthera orchids illuminate the evolution of mycoheterotrophy.</title>
        <authorList>
            <person name="Li M.H."/>
            <person name="Liu K.W."/>
            <person name="Li Z."/>
            <person name="Lu H.C."/>
            <person name="Ye Q.L."/>
            <person name="Zhang D."/>
            <person name="Wang J.Y."/>
            <person name="Li Y.F."/>
            <person name="Zhong Z.M."/>
            <person name="Liu X."/>
            <person name="Yu X."/>
            <person name="Liu D.K."/>
            <person name="Tu X.D."/>
            <person name="Liu B."/>
            <person name="Hao Y."/>
            <person name="Liao X.Y."/>
            <person name="Jiang Y.T."/>
            <person name="Sun W.H."/>
            <person name="Chen J."/>
            <person name="Chen Y.Q."/>
            <person name="Ai Y."/>
            <person name="Zhai J.W."/>
            <person name="Wu S.S."/>
            <person name="Zhou Z."/>
            <person name="Hsiao Y.Y."/>
            <person name="Wu W.L."/>
            <person name="Chen Y.Y."/>
            <person name="Lin Y.F."/>
            <person name="Hsu J.L."/>
            <person name="Li C.Y."/>
            <person name="Wang Z.W."/>
            <person name="Zhao X."/>
            <person name="Zhong W.Y."/>
            <person name="Ma X.K."/>
            <person name="Ma L."/>
            <person name="Huang J."/>
            <person name="Chen G.Z."/>
            <person name="Huang M.Z."/>
            <person name="Huang L."/>
            <person name="Peng D.H."/>
            <person name="Luo Y.B."/>
            <person name="Zou S.Q."/>
            <person name="Chen S.P."/>
            <person name="Lan S."/>
            <person name="Tsai W.C."/>
            <person name="Van de Peer Y."/>
            <person name="Liu Z.J."/>
        </authorList>
    </citation>
    <scope>NUCLEOTIDE SEQUENCE [LARGE SCALE GENOMIC DNA]</scope>
    <source>
        <strain evidence="2">Lor288</strain>
    </source>
</reference>
<accession>A0ABR2LZT9</accession>
<proteinExistence type="predicted"/>
<evidence type="ECO:0000313" key="3">
    <source>
        <dbReference type="Proteomes" id="UP001412067"/>
    </source>
</evidence>
<gene>
    <name evidence="2" type="ORF">KSP40_PGU004031</name>
</gene>
<keyword evidence="3" id="KW-1185">Reference proteome</keyword>
<feature type="region of interest" description="Disordered" evidence="1">
    <location>
        <begin position="1"/>
        <end position="48"/>
    </location>
</feature>
<feature type="compositionally biased region" description="Gly residues" evidence="1">
    <location>
        <begin position="30"/>
        <end position="40"/>
    </location>
</feature>
<comment type="caution">
    <text evidence="2">The sequence shown here is derived from an EMBL/GenBank/DDBJ whole genome shotgun (WGS) entry which is preliminary data.</text>
</comment>
<feature type="region of interest" description="Disordered" evidence="1">
    <location>
        <begin position="265"/>
        <end position="328"/>
    </location>
</feature>
<dbReference type="Proteomes" id="UP001412067">
    <property type="component" value="Unassembled WGS sequence"/>
</dbReference>
<protein>
    <recommendedName>
        <fullName evidence="4">CCHC-type domain-containing protein</fullName>
    </recommendedName>
</protein>
<organism evidence="2 3">
    <name type="scientific">Platanthera guangdongensis</name>
    <dbReference type="NCBI Taxonomy" id="2320717"/>
    <lineage>
        <taxon>Eukaryota</taxon>
        <taxon>Viridiplantae</taxon>
        <taxon>Streptophyta</taxon>
        <taxon>Embryophyta</taxon>
        <taxon>Tracheophyta</taxon>
        <taxon>Spermatophyta</taxon>
        <taxon>Magnoliopsida</taxon>
        <taxon>Liliopsida</taxon>
        <taxon>Asparagales</taxon>
        <taxon>Orchidaceae</taxon>
        <taxon>Orchidoideae</taxon>
        <taxon>Orchideae</taxon>
        <taxon>Orchidinae</taxon>
        <taxon>Platanthera</taxon>
    </lineage>
</organism>
<evidence type="ECO:0000313" key="2">
    <source>
        <dbReference type="EMBL" id="KAK8955715.1"/>
    </source>
</evidence>